<dbReference type="Proteomes" id="UP000019141">
    <property type="component" value="Unassembled WGS sequence"/>
</dbReference>
<name>W4M131_ENTF1</name>
<dbReference type="InterPro" id="IPR012334">
    <property type="entry name" value="Pectin_lyas_fold"/>
</dbReference>
<accession>W4M131</accession>
<dbReference type="EMBL" id="AZHW01000055">
    <property type="protein sequence ID" value="ETX03372.1"/>
    <property type="molecule type" value="Genomic_DNA"/>
</dbReference>
<dbReference type="HOGENOM" id="CLU_404758_0_0_7"/>
<evidence type="ECO:0000313" key="3">
    <source>
        <dbReference type="Proteomes" id="UP000019141"/>
    </source>
</evidence>
<feature type="transmembrane region" description="Helical" evidence="1">
    <location>
        <begin position="12"/>
        <end position="32"/>
    </location>
</feature>
<dbReference type="SUPFAM" id="SSF51126">
    <property type="entry name" value="Pectin lyase-like"/>
    <property type="match status" value="1"/>
</dbReference>
<sequence length="679" mass="70998">MFCFSHISRQSLYFSLTAIFVIILLLIPVMTFSATITVRSRNDEINEDGDCSLREAIASANQDQSVDDCEAGNGADIIEFAPRQEPRRFRLFRGGINDDTGASGDLDITDDLTIMSLGEEETIIQLEADRESVERIFDIVVPEGQTIFVTIANLTLTVSDSQRGQGDHGDGIRNQAGGVLRLEQVTIRDLQSDAVDGGTVLNEGGLTLDQCTIVNNHGGSSGGILNTGTLDVMQSRIAGNIGSMGGGILNRNRLTVDASTVSDNRAPGGSGGGIYNESIAIVRSSALAGNLSNRGGAIFNQGVMVIENTTLSGNESEGAGGIDNQNVLTIRHSTMTDNTGNMDTGGIRSDGVVELFHTIVAGNTADVPETDCSGTGIMSQGYNLVGMGCPNNGVSDRTISGDLVMTTVLGPLQDNGGPTVTHALQPDSVAIDAGGMDCPPPDVDQRGLPRPSDGNGDGLPICDIGAFEADPIPTADQLLLVSARANIGSAGLDRAVVTGCGESDPGHLPPHAPIPEGATAVRLMAMGEVILNDLTAPLMPDGEVVGEMTYTGPDGIGGLTTERRGFLAGIFAPDAPPSLPAPPPLIVTGQEQVQAMLTSPPLQLYNLFYIGDGQTLAGQTLVVEIPPEATRLYLGVVDACDGEPQLGSYNDNRGNWIAEIEFVFDAPASFGHTQRIQKD</sequence>
<keyword evidence="1" id="KW-0812">Transmembrane</keyword>
<dbReference type="NCBIfam" id="NF041518">
    <property type="entry name" value="choice_anch_Q"/>
    <property type="match status" value="1"/>
</dbReference>
<evidence type="ECO:0000256" key="1">
    <source>
        <dbReference type="SAM" id="Phobius"/>
    </source>
</evidence>
<gene>
    <name evidence="2" type="ORF">ETSY1_00250</name>
</gene>
<dbReference type="PATRIC" id="fig|1429438.4.peg.244"/>
<dbReference type="AlphaFoldDB" id="W4M131"/>
<organism evidence="2 3">
    <name type="scientific">Entotheonella factor</name>
    <dbReference type="NCBI Taxonomy" id="1429438"/>
    <lineage>
        <taxon>Bacteria</taxon>
        <taxon>Pseudomonadati</taxon>
        <taxon>Nitrospinota/Tectimicrobiota group</taxon>
        <taxon>Candidatus Tectimicrobiota</taxon>
        <taxon>Candidatus Entotheonellia</taxon>
        <taxon>Candidatus Entotheonellales</taxon>
        <taxon>Candidatus Entotheonellaceae</taxon>
        <taxon>Candidatus Entotheonella</taxon>
    </lineage>
</organism>
<comment type="caution">
    <text evidence="2">The sequence shown here is derived from an EMBL/GenBank/DDBJ whole genome shotgun (WGS) entry which is preliminary data.</text>
</comment>
<protein>
    <recommendedName>
        <fullName evidence="4">CSLREA domain-containing protein</fullName>
    </recommendedName>
</protein>
<evidence type="ECO:0000313" key="2">
    <source>
        <dbReference type="EMBL" id="ETX03372.1"/>
    </source>
</evidence>
<dbReference type="Gene3D" id="2.160.20.10">
    <property type="entry name" value="Single-stranded right-handed beta-helix, Pectin lyase-like"/>
    <property type="match status" value="1"/>
</dbReference>
<dbReference type="InterPro" id="IPR011050">
    <property type="entry name" value="Pectin_lyase_fold/virulence"/>
</dbReference>
<keyword evidence="3" id="KW-1185">Reference proteome</keyword>
<keyword evidence="1" id="KW-0472">Membrane</keyword>
<proteinExistence type="predicted"/>
<reference evidence="2 3" key="1">
    <citation type="journal article" date="2014" name="Nature">
        <title>An environmental bacterial taxon with a large and distinct metabolic repertoire.</title>
        <authorList>
            <person name="Wilson M.C."/>
            <person name="Mori T."/>
            <person name="Ruckert C."/>
            <person name="Uria A.R."/>
            <person name="Helf M.J."/>
            <person name="Takada K."/>
            <person name="Gernert C."/>
            <person name="Steffens U.A."/>
            <person name="Heycke N."/>
            <person name="Schmitt S."/>
            <person name="Rinke C."/>
            <person name="Helfrich E.J."/>
            <person name="Brachmann A.O."/>
            <person name="Gurgui C."/>
            <person name="Wakimoto T."/>
            <person name="Kracht M."/>
            <person name="Crusemann M."/>
            <person name="Hentschel U."/>
            <person name="Abe I."/>
            <person name="Matsunaga S."/>
            <person name="Kalinowski J."/>
            <person name="Takeyama H."/>
            <person name="Piel J."/>
        </authorList>
    </citation>
    <scope>NUCLEOTIDE SEQUENCE [LARGE SCALE GENOMIC DNA]</scope>
    <source>
        <strain evidence="3">TSY1</strain>
    </source>
</reference>
<dbReference type="InterPro" id="IPR059226">
    <property type="entry name" value="Choice_anch_Q_dom"/>
</dbReference>
<keyword evidence="1" id="KW-1133">Transmembrane helix</keyword>
<evidence type="ECO:0008006" key="4">
    <source>
        <dbReference type="Google" id="ProtNLM"/>
    </source>
</evidence>